<protein>
    <submittedName>
        <fullName evidence="1">Uncharacterized protein</fullName>
    </submittedName>
</protein>
<dbReference type="AlphaFoldDB" id="W7WYN0"/>
<evidence type="ECO:0000313" key="2">
    <source>
        <dbReference type="Proteomes" id="UP000009168"/>
    </source>
</evidence>
<reference evidence="2" key="1">
    <citation type="journal article" date="2006" name="PLoS Biol.">
        <title>Macronuclear genome sequence of the ciliate Tetrahymena thermophila, a model eukaryote.</title>
        <authorList>
            <person name="Eisen J.A."/>
            <person name="Coyne R.S."/>
            <person name="Wu M."/>
            <person name="Wu D."/>
            <person name="Thiagarajan M."/>
            <person name="Wortman J.R."/>
            <person name="Badger J.H."/>
            <person name="Ren Q."/>
            <person name="Amedeo P."/>
            <person name="Jones K.M."/>
            <person name="Tallon L.J."/>
            <person name="Delcher A.L."/>
            <person name="Salzberg S.L."/>
            <person name="Silva J.C."/>
            <person name="Haas B.J."/>
            <person name="Majoros W.H."/>
            <person name="Farzad M."/>
            <person name="Carlton J.M."/>
            <person name="Smith R.K. Jr."/>
            <person name="Garg J."/>
            <person name="Pearlman R.E."/>
            <person name="Karrer K.M."/>
            <person name="Sun L."/>
            <person name="Manning G."/>
            <person name="Elde N.C."/>
            <person name="Turkewitz A.P."/>
            <person name="Asai D.J."/>
            <person name="Wilkes D.E."/>
            <person name="Wang Y."/>
            <person name="Cai H."/>
            <person name="Collins K."/>
            <person name="Stewart B.A."/>
            <person name="Lee S.R."/>
            <person name="Wilamowska K."/>
            <person name="Weinberg Z."/>
            <person name="Ruzzo W.L."/>
            <person name="Wloga D."/>
            <person name="Gaertig J."/>
            <person name="Frankel J."/>
            <person name="Tsao C.-C."/>
            <person name="Gorovsky M.A."/>
            <person name="Keeling P.J."/>
            <person name="Waller R.F."/>
            <person name="Patron N.J."/>
            <person name="Cherry J.M."/>
            <person name="Stover N.A."/>
            <person name="Krieger C.J."/>
            <person name="del Toro C."/>
            <person name="Ryder H.F."/>
            <person name="Williamson S.C."/>
            <person name="Barbeau R.A."/>
            <person name="Hamilton E.P."/>
            <person name="Orias E."/>
        </authorList>
    </citation>
    <scope>NUCLEOTIDE SEQUENCE [LARGE SCALE GENOMIC DNA]</scope>
    <source>
        <strain evidence="2">SB210</strain>
    </source>
</reference>
<dbReference type="GeneID" id="24440807"/>
<accession>W7WYN0</accession>
<keyword evidence="2" id="KW-1185">Reference proteome</keyword>
<dbReference type="EMBL" id="GG662466">
    <property type="protein sequence ID" value="EWS72000.1"/>
    <property type="molecule type" value="Genomic_DNA"/>
</dbReference>
<dbReference type="RefSeq" id="XP_012655456.1">
    <property type="nucleotide sequence ID" value="XM_012800002.1"/>
</dbReference>
<dbReference type="KEGG" id="tet:TTHERM_000823373"/>
<organism evidence="1 2">
    <name type="scientific">Tetrahymena thermophila (strain SB210)</name>
    <dbReference type="NCBI Taxonomy" id="312017"/>
    <lineage>
        <taxon>Eukaryota</taxon>
        <taxon>Sar</taxon>
        <taxon>Alveolata</taxon>
        <taxon>Ciliophora</taxon>
        <taxon>Intramacronucleata</taxon>
        <taxon>Oligohymenophorea</taxon>
        <taxon>Hymenostomatida</taxon>
        <taxon>Tetrahymenina</taxon>
        <taxon>Tetrahymenidae</taxon>
        <taxon>Tetrahymena</taxon>
    </lineage>
</organism>
<proteinExistence type="predicted"/>
<sequence>MKNPAKEPVIMIQQTISQQDIPVTQILKEMINHKNLNNYSKRVIIKIIKDKVILVFVYRLQP</sequence>
<dbReference type="InParanoid" id="W7WYN0"/>
<dbReference type="Proteomes" id="UP000009168">
    <property type="component" value="Unassembled WGS sequence"/>
</dbReference>
<evidence type="ECO:0000313" key="1">
    <source>
        <dbReference type="EMBL" id="EWS72000.1"/>
    </source>
</evidence>
<name>W7WYN0_TETTS</name>
<gene>
    <name evidence="1" type="ORF">TTHERM_000823373</name>
</gene>